<dbReference type="AlphaFoldDB" id="A0A1F6WXD3"/>
<comment type="caution">
    <text evidence="1">The sequence shown here is derived from an EMBL/GenBank/DDBJ whole genome shotgun (WGS) entry which is preliminary data.</text>
</comment>
<protein>
    <submittedName>
        <fullName evidence="1">Uncharacterized protein</fullName>
    </submittedName>
</protein>
<reference evidence="1 2" key="1">
    <citation type="journal article" date="2016" name="Nat. Commun.">
        <title>Thousands of microbial genomes shed light on interconnected biogeochemical processes in an aquifer system.</title>
        <authorList>
            <person name="Anantharaman K."/>
            <person name="Brown C.T."/>
            <person name="Hug L.A."/>
            <person name="Sharon I."/>
            <person name="Castelle C.J."/>
            <person name="Probst A.J."/>
            <person name="Thomas B.C."/>
            <person name="Singh A."/>
            <person name="Wilkins M.J."/>
            <person name="Karaoz U."/>
            <person name="Brodie E.L."/>
            <person name="Williams K.H."/>
            <person name="Hubbard S.S."/>
            <person name="Banfield J.F."/>
        </authorList>
    </citation>
    <scope>NUCLEOTIDE SEQUENCE [LARGE SCALE GENOMIC DNA]</scope>
</reference>
<sequence>MQSETKTHSTNSVQACQNCKKDFLIEPEDFNFYEKIKVPPPTFCPECRAQRRLAFRNERKLFKVKDAFTGQDIFSTYPKESGRKIITREAWFGDDWDAMEYGQDYDFSRPFFEQLRELENKVPMYNFNVIRMVNSPYAFNATELKNSYLVVNASYSEDCMYGNAVDHCKDCVDNSHIQDSERCYECFWLSKCYQCYFTQRTHDSRNLWFCRGCVGCNDCFGCANLINASYCIFNKKHTKEEYEKKIAQMSLDTVSGIEKARAQAREFWDTQPVKNIQGVKNVNSTGSYVTNCRNVNDSYLIRESENMRFCQYLQLPGNKDNYDVSVWGNDTELCYETLECGDQSYNNKLTRNCWPACSNLEYCVHLFSSTDCFGCVGLKKKQYCILNKQYTKEEYEALVPKIKRHMDEMPYTDSQGLVYKYGEFFPIEFSPFGYNNTIAMQHFPISKEKVETKNYGWVETERGEYKITKKAGELPESIEDFEVEMLKEVIECENCKKAYRILENELIFYKKEKLPIPRLCNECRHERRISDRLKLFLYERTCMCAGTADQTNIYKNTISHIHKDSPCGEVFKTGYAPDRPEIVYCEKCYQQEVY</sequence>
<dbReference type="STRING" id="1801774.A3A05_02845"/>
<dbReference type="EMBL" id="MFUY01000005">
    <property type="protein sequence ID" value="OGI86464.1"/>
    <property type="molecule type" value="Genomic_DNA"/>
</dbReference>
<proteinExistence type="predicted"/>
<dbReference type="Proteomes" id="UP000176187">
    <property type="component" value="Unassembled WGS sequence"/>
</dbReference>
<evidence type="ECO:0000313" key="1">
    <source>
        <dbReference type="EMBL" id="OGI86464.1"/>
    </source>
</evidence>
<accession>A0A1F6WXD3</accession>
<evidence type="ECO:0000313" key="2">
    <source>
        <dbReference type="Proteomes" id="UP000176187"/>
    </source>
</evidence>
<name>A0A1F6WXD3_9BACT</name>
<organism evidence="1 2">
    <name type="scientific">Candidatus Nomurabacteria bacterium RIFCSPLOWO2_01_FULL_41_12</name>
    <dbReference type="NCBI Taxonomy" id="1801774"/>
    <lineage>
        <taxon>Bacteria</taxon>
        <taxon>Candidatus Nomuraibacteriota</taxon>
    </lineage>
</organism>
<gene>
    <name evidence="1" type="ORF">A3A05_02845</name>
</gene>